<evidence type="ECO:0000313" key="5">
    <source>
        <dbReference type="Proteomes" id="UP000019471"/>
    </source>
</evidence>
<dbReference type="Pfam" id="PF04082">
    <property type="entry name" value="Fungal_trans"/>
    <property type="match status" value="1"/>
</dbReference>
<dbReference type="CDD" id="cd12148">
    <property type="entry name" value="fungal_TF_MHR"/>
    <property type="match status" value="1"/>
</dbReference>
<gene>
    <name evidence="4" type="ORF">A1O5_05197</name>
</gene>
<dbReference type="OrthoDB" id="4161332at2759"/>
<keyword evidence="1" id="KW-0539">Nucleus</keyword>
<evidence type="ECO:0000259" key="3">
    <source>
        <dbReference type="Pfam" id="PF04082"/>
    </source>
</evidence>
<evidence type="ECO:0000256" key="1">
    <source>
        <dbReference type="ARBA" id="ARBA00023242"/>
    </source>
</evidence>
<dbReference type="PANTHER" id="PTHR47425:SF2">
    <property type="entry name" value="FARB-RELATED"/>
    <property type="match status" value="1"/>
</dbReference>
<feature type="domain" description="Xylanolytic transcriptional activator regulatory" evidence="3">
    <location>
        <begin position="167"/>
        <end position="335"/>
    </location>
</feature>
<dbReference type="GO" id="GO:0008270">
    <property type="term" value="F:zinc ion binding"/>
    <property type="evidence" value="ECO:0007669"/>
    <property type="project" value="InterPro"/>
</dbReference>
<dbReference type="InterPro" id="IPR007219">
    <property type="entry name" value="XnlR_reg_dom"/>
</dbReference>
<dbReference type="PANTHER" id="PTHR47425">
    <property type="entry name" value="FARB-RELATED"/>
    <property type="match status" value="1"/>
</dbReference>
<evidence type="ECO:0000256" key="2">
    <source>
        <dbReference type="SAM" id="MobiDB-lite"/>
    </source>
</evidence>
<dbReference type="eggNOG" id="ENOG502SI3E">
    <property type="taxonomic scope" value="Eukaryota"/>
</dbReference>
<dbReference type="Proteomes" id="UP000019471">
    <property type="component" value="Unassembled WGS sequence"/>
</dbReference>
<protein>
    <recommendedName>
        <fullName evidence="3">Xylanolytic transcriptional activator regulatory domain-containing protein</fullName>
    </recommendedName>
</protein>
<dbReference type="AlphaFoldDB" id="W9X266"/>
<dbReference type="EMBL" id="AMGX01000007">
    <property type="protein sequence ID" value="EXJ71390.1"/>
    <property type="molecule type" value="Genomic_DNA"/>
</dbReference>
<organism evidence="4 5">
    <name type="scientific">Cladophialophora psammophila CBS 110553</name>
    <dbReference type="NCBI Taxonomy" id="1182543"/>
    <lineage>
        <taxon>Eukaryota</taxon>
        <taxon>Fungi</taxon>
        <taxon>Dikarya</taxon>
        <taxon>Ascomycota</taxon>
        <taxon>Pezizomycotina</taxon>
        <taxon>Eurotiomycetes</taxon>
        <taxon>Chaetothyriomycetidae</taxon>
        <taxon>Chaetothyriales</taxon>
        <taxon>Herpotrichiellaceae</taxon>
        <taxon>Cladophialophora</taxon>
    </lineage>
</organism>
<reference evidence="4 5" key="1">
    <citation type="submission" date="2013-03" db="EMBL/GenBank/DDBJ databases">
        <title>The Genome Sequence of Cladophialophora psammophila CBS 110553.</title>
        <authorList>
            <consortium name="The Broad Institute Genomics Platform"/>
            <person name="Cuomo C."/>
            <person name="de Hoog S."/>
            <person name="Gorbushina A."/>
            <person name="Walker B."/>
            <person name="Young S.K."/>
            <person name="Zeng Q."/>
            <person name="Gargeya S."/>
            <person name="Fitzgerald M."/>
            <person name="Haas B."/>
            <person name="Abouelleil A."/>
            <person name="Allen A.W."/>
            <person name="Alvarado L."/>
            <person name="Arachchi H.M."/>
            <person name="Berlin A.M."/>
            <person name="Chapman S.B."/>
            <person name="Gainer-Dewar J."/>
            <person name="Goldberg J."/>
            <person name="Griggs A."/>
            <person name="Gujja S."/>
            <person name="Hansen M."/>
            <person name="Howarth C."/>
            <person name="Imamovic A."/>
            <person name="Ireland A."/>
            <person name="Larimer J."/>
            <person name="McCowan C."/>
            <person name="Murphy C."/>
            <person name="Pearson M."/>
            <person name="Poon T.W."/>
            <person name="Priest M."/>
            <person name="Roberts A."/>
            <person name="Saif S."/>
            <person name="Shea T."/>
            <person name="Sisk P."/>
            <person name="Sykes S."/>
            <person name="Wortman J."/>
            <person name="Nusbaum C."/>
            <person name="Birren B."/>
        </authorList>
    </citation>
    <scope>NUCLEOTIDE SEQUENCE [LARGE SCALE GENOMIC DNA]</scope>
    <source>
        <strain evidence="4 5">CBS 110553</strain>
    </source>
</reference>
<name>W9X266_9EURO</name>
<proteinExistence type="predicted"/>
<evidence type="ECO:0000313" key="4">
    <source>
        <dbReference type="EMBL" id="EXJ71390.1"/>
    </source>
</evidence>
<dbReference type="GeneID" id="19189916"/>
<dbReference type="STRING" id="1182543.W9X266"/>
<sequence length="518" mass="58689">MAGEDDGRRHLDGRNPATANAAQQRVEVSVASPAPQSPARERPQPRTFEPVNISFDQLFESLSQTSGIGDLFTLESPAPAEPKVQIQPSYLDENCFLQQQLGFGLQPVCPSVSYPPGKDAADATSYPFLKRTRLDRLDQDDVKFLEQRRCFTLPPKAVLDVFMRQHFLYVHPLLPIFDECAFWRLYQQPECVEGSEHQLSLFTFQAMLAAASTKVPMGTLVNSGFASHEQACRILFRRAKHLYDFRTEEDPLAIAQGALVLSLIAPADSMHQDNTLWLNIAIQYTKALRGSRSPGQAYPSPAWAKRAQRLWRCCLIRDRILSLGMRRPLQIIPESYDASMALDWIPEGVGEDKGEYVGSLIHDVDTQRYLAKLHVVCVRFAIMLTDLLMMVYPHDNVEVTPIASLSDHSDFVLRVERCRSDLYKWSTTFLTEFPDSPLPAHTSNVAVFFRNFLLMCQRIALHQHEITTAYFYPGYINAYDSRRLSAARSNIYDSIQTICDLTRRLQAQDLLSKLPPTA</sequence>
<dbReference type="GO" id="GO:0003677">
    <property type="term" value="F:DNA binding"/>
    <property type="evidence" value="ECO:0007669"/>
    <property type="project" value="InterPro"/>
</dbReference>
<feature type="compositionally biased region" description="Basic and acidic residues" evidence="2">
    <location>
        <begin position="1"/>
        <end position="13"/>
    </location>
</feature>
<keyword evidence="5" id="KW-1185">Reference proteome</keyword>
<dbReference type="RefSeq" id="XP_007743989.1">
    <property type="nucleotide sequence ID" value="XM_007745799.1"/>
</dbReference>
<comment type="caution">
    <text evidence="4">The sequence shown here is derived from an EMBL/GenBank/DDBJ whole genome shotgun (WGS) entry which is preliminary data.</text>
</comment>
<dbReference type="InterPro" id="IPR052761">
    <property type="entry name" value="Fungal_Detox/Toxin_TFs"/>
</dbReference>
<dbReference type="GO" id="GO:0006351">
    <property type="term" value="P:DNA-templated transcription"/>
    <property type="evidence" value="ECO:0007669"/>
    <property type="project" value="InterPro"/>
</dbReference>
<accession>W9X266</accession>
<feature type="region of interest" description="Disordered" evidence="2">
    <location>
        <begin position="1"/>
        <end position="48"/>
    </location>
</feature>
<dbReference type="HOGENOM" id="CLU_525796_0_0_1"/>